<organism evidence="1 2">
    <name type="scientific">Smallanthus sonchifolius</name>
    <dbReference type="NCBI Taxonomy" id="185202"/>
    <lineage>
        <taxon>Eukaryota</taxon>
        <taxon>Viridiplantae</taxon>
        <taxon>Streptophyta</taxon>
        <taxon>Embryophyta</taxon>
        <taxon>Tracheophyta</taxon>
        <taxon>Spermatophyta</taxon>
        <taxon>Magnoliopsida</taxon>
        <taxon>eudicotyledons</taxon>
        <taxon>Gunneridae</taxon>
        <taxon>Pentapetalae</taxon>
        <taxon>asterids</taxon>
        <taxon>campanulids</taxon>
        <taxon>Asterales</taxon>
        <taxon>Asteraceae</taxon>
        <taxon>Asteroideae</taxon>
        <taxon>Heliantheae alliance</taxon>
        <taxon>Millerieae</taxon>
        <taxon>Smallanthus</taxon>
    </lineage>
</organism>
<comment type="caution">
    <text evidence="1">The sequence shown here is derived from an EMBL/GenBank/DDBJ whole genome shotgun (WGS) entry which is preliminary data.</text>
</comment>
<keyword evidence="2" id="KW-1185">Reference proteome</keyword>
<proteinExistence type="predicted"/>
<name>A0ACB9FRL7_9ASTR</name>
<reference evidence="2" key="1">
    <citation type="journal article" date="2022" name="Mol. Ecol. Resour.">
        <title>The genomes of chicory, endive, great burdock and yacon provide insights into Asteraceae palaeo-polyploidization history and plant inulin production.</title>
        <authorList>
            <person name="Fan W."/>
            <person name="Wang S."/>
            <person name="Wang H."/>
            <person name="Wang A."/>
            <person name="Jiang F."/>
            <person name="Liu H."/>
            <person name="Zhao H."/>
            <person name="Xu D."/>
            <person name="Zhang Y."/>
        </authorList>
    </citation>
    <scope>NUCLEOTIDE SEQUENCE [LARGE SCALE GENOMIC DNA]</scope>
    <source>
        <strain evidence="2">cv. Yunnan</strain>
    </source>
</reference>
<evidence type="ECO:0000313" key="1">
    <source>
        <dbReference type="EMBL" id="KAI3773465.1"/>
    </source>
</evidence>
<protein>
    <submittedName>
        <fullName evidence="1">Uncharacterized protein</fullName>
    </submittedName>
</protein>
<evidence type="ECO:0000313" key="2">
    <source>
        <dbReference type="Proteomes" id="UP001056120"/>
    </source>
</evidence>
<accession>A0ACB9FRL7</accession>
<dbReference type="EMBL" id="CM042033">
    <property type="protein sequence ID" value="KAI3773465.1"/>
    <property type="molecule type" value="Genomic_DNA"/>
</dbReference>
<gene>
    <name evidence="1" type="ORF">L1987_47994</name>
</gene>
<dbReference type="Proteomes" id="UP001056120">
    <property type="component" value="Linkage Group LG16"/>
</dbReference>
<reference evidence="1 2" key="2">
    <citation type="journal article" date="2022" name="Mol. Ecol. Resour.">
        <title>The genomes of chicory, endive, great burdock and yacon provide insights into Asteraceae paleo-polyploidization history and plant inulin production.</title>
        <authorList>
            <person name="Fan W."/>
            <person name="Wang S."/>
            <person name="Wang H."/>
            <person name="Wang A."/>
            <person name="Jiang F."/>
            <person name="Liu H."/>
            <person name="Zhao H."/>
            <person name="Xu D."/>
            <person name="Zhang Y."/>
        </authorList>
    </citation>
    <scope>NUCLEOTIDE SEQUENCE [LARGE SCALE GENOMIC DNA]</scope>
    <source>
        <strain evidence="2">cv. Yunnan</strain>
        <tissue evidence="1">Leaves</tissue>
    </source>
</reference>
<sequence length="95" mass="10320">MVLSHSSPTKCTSVEFLLEPKQDQQIDEDNSSKHETPLVEFEYGGSLANHYKFLLQVVQAVAAAISADQVVVGISPAIDDLDTMELTPQPGACHH</sequence>